<keyword evidence="10" id="KW-0560">Oxidoreductase</keyword>
<proteinExistence type="inferred from homology"/>
<evidence type="ECO:0000256" key="2">
    <source>
        <dbReference type="ARBA" id="ARBA00002035"/>
    </source>
</evidence>
<dbReference type="InterPro" id="IPR005123">
    <property type="entry name" value="Oxoglu/Fe-dep_dioxygenase_dom"/>
</dbReference>
<dbReference type="PROSITE" id="PS51471">
    <property type="entry name" value="FE2OG_OXY"/>
    <property type="match status" value="1"/>
</dbReference>
<evidence type="ECO:0000256" key="4">
    <source>
        <dbReference type="ARBA" id="ARBA00006511"/>
    </source>
</evidence>
<dbReference type="Gene3D" id="6.10.140.1460">
    <property type="match status" value="1"/>
</dbReference>
<feature type="domain" description="Fe2OG dioxygenase" evidence="13">
    <location>
        <begin position="408"/>
        <end position="514"/>
    </location>
</feature>
<evidence type="ECO:0000313" key="14">
    <source>
        <dbReference type="EMBL" id="CAH3156924.1"/>
    </source>
</evidence>
<dbReference type="PANTHER" id="PTHR10869:SF244">
    <property type="entry name" value="PROLYL 4-HYDROXYLASE SUBUNIT ALPHA-2"/>
    <property type="match status" value="1"/>
</dbReference>
<evidence type="ECO:0000256" key="1">
    <source>
        <dbReference type="ARBA" id="ARBA00001961"/>
    </source>
</evidence>
<dbReference type="InterPro" id="IPR013547">
    <property type="entry name" value="P4H_N"/>
</dbReference>
<evidence type="ECO:0000259" key="13">
    <source>
        <dbReference type="PROSITE" id="PS51471"/>
    </source>
</evidence>
<dbReference type="Gene3D" id="1.25.40.10">
    <property type="entry name" value="Tetratricopeptide repeat domain"/>
    <property type="match status" value="1"/>
</dbReference>
<name>A0ABN8Q463_9CNID</name>
<dbReference type="Pfam" id="PF23558">
    <property type="entry name" value="TPR_P4H"/>
    <property type="match status" value="1"/>
</dbReference>
<dbReference type="SMART" id="SM00702">
    <property type="entry name" value="P4Hc"/>
    <property type="match status" value="1"/>
</dbReference>
<evidence type="ECO:0000313" key="15">
    <source>
        <dbReference type="Proteomes" id="UP001159405"/>
    </source>
</evidence>
<sequence>MDRRYLYAFIFLAVCGNFRRKLSVAGDSFASIAQLEKIVNLEIQLGESLERFLEQENKRLQEIKQFAKRVKEATELVKKDGMKVLENPTATYAVIKRFANGWTELAGFLSKDYSQNLQDLLRTNEWQFPNYNEDLVGAMAALYRLQDTYNISSVDMINNNMPGCGPAPELLAEDCFELGVLAYQAGRYGQGLDWLRMADKLTRHGRHEGAINHTEVLEHLAWVEFIKGNPERSLNLTLEILKKVPHSRQAKENVMHYKRVVEHGSTETYEQTKAKEEAINTAAFTQGEYATLCRGNTSQSTPQGNLICWYENKKDPLLMLRPVKIEMVWRKPRIFIFRDLLSPVEAKQIKDIATPKLQRATVFNKETGELENADYRVSKSAWLESEDSEVVARLNRRIGAVTGLEMSTAEPLQIANYGMAGQYEYHMDFGDPGSPLDLSPNGNRVATVLIYLNDVSAGGYTVFTKAKTYVAPTKGDAVFWYNLKRSGDGDYDTEHAACPVLCGNKWVANKWLHIRGQEFRRKCSLDREA</sequence>
<comment type="caution">
    <text evidence="14">The sequence shown here is derived from an EMBL/GenBank/DDBJ whole genome shotgun (WGS) entry which is preliminary data.</text>
</comment>
<keyword evidence="9" id="KW-0223">Dioxygenase</keyword>
<keyword evidence="8" id="KW-0847">Vitamin C</keyword>
<dbReference type="InterPro" id="IPR006620">
    <property type="entry name" value="Pro_4_hyd_alph"/>
</dbReference>
<evidence type="ECO:0000256" key="6">
    <source>
        <dbReference type="ARBA" id="ARBA00022723"/>
    </source>
</evidence>
<reference evidence="14 15" key="1">
    <citation type="submission" date="2022-05" db="EMBL/GenBank/DDBJ databases">
        <authorList>
            <consortium name="Genoscope - CEA"/>
            <person name="William W."/>
        </authorList>
    </citation>
    <scope>NUCLEOTIDE SEQUENCE [LARGE SCALE GENOMIC DNA]</scope>
</reference>
<comment type="similarity">
    <text evidence="4">Belongs to the P4HA family.</text>
</comment>
<dbReference type="EC" id="1.14.11.2" evidence="5"/>
<keyword evidence="12" id="KW-0325">Glycoprotein</keyword>
<evidence type="ECO:0000256" key="11">
    <source>
        <dbReference type="ARBA" id="ARBA00023004"/>
    </source>
</evidence>
<dbReference type="Pfam" id="PF13640">
    <property type="entry name" value="2OG-FeII_Oxy_3"/>
    <property type="match status" value="1"/>
</dbReference>
<evidence type="ECO:0000256" key="5">
    <source>
        <dbReference type="ARBA" id="ARBA00012269"/>
    </source>
</evidence>
<evidence type="ECO:0000256" key="12">
    <source>
        <dbReference type="ARBA" id="ARBA00023180"/>
    </source>
</evidence>
<keyword evidence="7" id="KW-0256">Endoplasmic reticulum</keyword>
<dbReference type="InterPro" id="IPR044862">
    <property type="entry name" value="Pro_4_hyd_alph_FE2OG_OXY"/>
</dbReference>
<dbReference type="Gene3D" id="2.60.120.620">
    <property type="entry name" value="q2cbj1_9rhob like domain"/>
    <property type="match status" value="1"/>
</dbReference>
<evidence type="ECO:0000256" key="7">
    <source>
        <dbReference type="ARBA" id="ARBA00022824"/>
    </source>
</evidence>
<evidence type="ECO:0000256" key="10">
    <source>
        <dbReference type="ARBA" id="ARBA00023002"/>
    </source>
</evidence>
<dbReference type="InterPro" id="IPR011990">
    <property type="entry name" value="TPR-like_helical_dom_sf"/>
</dbReference>
<dbReference type="EMBL" id="CALNXK010000106">
    <property type="protein sequence ID" value="CAH3156924.1"/>
    <property type="molecule type" value="Genomic_DNA"/>
</dbReference>
<organism evidence="14 15">
    <name type="scientific">Porites lobata</name>
    <dbReference type="NCBI Taxonomy" id="104759"/>
    <lineage>
        <taxon>Eukaryota</taxon>
        <taxon>Metazoa</taxon>
        <taxon>Cnidaria</taxon>
        <taxon>Anthozoa</taxon>
        <taxon>Hexacorallia</taxon>
        <taxon>Scleractinia</taxon>
        <taxon>Fungiina</taxon>
        <taxon>Poritidae</taxon>
        <taxon>Porites</taxon>
    </lineage>
</organism>
<dbReference type="InterPro" id="IPR045054">
    <property type="entry name" value="P4HA-like"/>
</dbReference>
<evidence type="ECO:0000256" key="8">
    <source>
        <dbReference type="ARBA" id="ARBA00022896"/>
    </source>
</evidence>
<accession>A0ABN8Q463</accession>
<comment type="subcellular location">
    <subcellularLocation>
        <location evidence="3">Endoplasmic reticulum lumen</location>
    </subcellularLocation>
</comment>
<evidence type="ECO:0000256" key="3">
    <source>
        <dbReference type="ARBA" id="ARBA00004319"/>
    </source>
</evidence>
<comment type="cofactor">
    <cofactor evidence="1">
        <name>L-ascorbate</name>
        <dbReference type="ChEBI" id="CHEBI:38290"/>
    </cofactor>
</comment>
<dbReference type="PANTHER" id="PTHR10869">
    <property type="entry name" value="PROLYL 4-HYDROXYLASE ALPHA SUBUNIT"/>
    <property type="match status" value="1"/>
</dbReference>
<comment type="function">
    <text evidence="2">Catalyzes the post-translational formation of 4-hydroxyproline in -Xaa-Pro-Gly- sequences in collagens and other proteins.</text>
</comment>
<keyword evidence="11" id="KW-0408">Iron</keyword>
<dbReference type="Pfam" id="PF08336">
    <property type="entry name" value="P4Ha_N"/>
    <property type="match status" value="1"/>
</dbReference>
<keyword evidence="6" id="KW-0479">Metal-binding</keyword>
<gene>
    <name evidence="14" type="ORF">PLOB_00001997</name>
</gene>
<protein>
    <recommendedName>
        <fullName evidence="5">procollagen-proline 4-dioxygenase</fullName>
        <ecNumber evidence="5">1.14.11.2</ecNumber>
    </recommendedName>
</protein>
<dbReference type="InterPro" id="IPR059068">
    <property type="entry name" value="TPR_P4H"/>
</dbReference>
<evidence type="ECO:0000256" key="9">
    <source>
        <dbReference type="ARBA" id="ARBA00022964"/>
    </source>
</evidence>
<dbReference type="Proteomes" id="UP001159405">
    <property type="component" value="Unassembled WGS sequence"/>
</dbReference>
<keyword evidence="15" id="KW-1185">Reference proteome</keyword>